<dbReference type="EMBL" id="JACIDX010000015">
    <property type="protein sequence ID" value="MBB3956696.1"/>
    <property type="molecule type" value="Genomic_DNA"/>
</dbReference>
<evidence type="ECO:0000313" key="1">
    <source>
        <dbReference type="EMBL" id="MBB3956696.1"/>
    </source>
</evidence>
<reference evidence="1 2" key="1">
    <citation type="submission" date="2020-08" db="EMBL/GenBank/DDBJ databases">
        <title>Genomic Encyclopedia of Type Strains, Phase IV (KMG-IV): sequencing the most valuable type-strain genomes for metagenomic binning, comparative biology and taxonomic classification.</title>
        <authorList>
            <person name="Goeker M."/>
        </authorList>
    </citation>
    <scope>NUCLEOTIDE SEQUENCE [LARGE SCALE GENOMIC DNA]</scope>
    <source>
        <strain evidence="1 2">DSM 27057</strain>
    </source>
</reference>
<dbReference type="Proteomes" id="UP000548867">
    <property type="component" value="Unassembled WGS sequence"/>
</dbReference>
<accession>A0A7W6G7V2</accession>
<organism evidence="1 2">
    <name type="scientific">Novosphingobium sediminicola</name>
    <dbReference type="NCBI Taxonomy" id="563162"/>
    <lineage>
        <taxon>Bacteria</taxon>
        <taxon>Pseudomonadati</taxon>
        <taxon>Pseudomonadota</taxon>
        <taxon>Alphaproteobacteria</taxon>
        <taxon>Sphingomonadales</taxon>
        <taxon>Sphingomonadaceae</taxon>
        <taxon>Novosphingobium</taxon>
    </lineage>
</organism>
<proteinExistence type="predicted"/>
<keyword evidence="2" id="KW-1185">Reference proteome</keyword>
<name>A0A7W6G7V2_9SPHN</name>
<dbReference type="AlphaFoldDB" id="A0A7W6G7V2"/>
<gene>
    <name evidence="1" type="ORF">GGR38_003662</name>
</gene>
<evidence type="ECO:0000313" key="2">
    <source>
        <dbReference type="Proteomes" id="UP000548867"/>
    </source>
</evidence>
<comment type="caution">
    <text evidence="1">The sequence shown here is derived from an EMBL/GenBank/DDBJ whole genome shotgun (WGS) entry which is preliminary data.</text>
</comment>
<protein>
    <submittedName>
        <fullName evidence="1">Uncharacterized protein</fullName>
    </submittedName>
</protein>
<sequence length="208" mass="21361">MLEHLLLAGVVSALTTGSACTAGPDRVAEQARPAPPKGVAGVIVAAGDDRVDLRQKDGALVTVAMVPGWTLSYPADAGVDALRVGQFIGSANRPLGDGHGAANEVRVFEPGYLPEYGTHTLNAPGSAEGTMMTHGFVFGAEKSGGKLALQVFYPGGCRVIDVDEGMNVHVSVPLERSLARPGLAVSAVMRPGADGVMRAARLTVPARP</sequence>
<dbReference type="RefSeq" id="WP_183627553.1">
    <property type="nucleotide sequence ID" value="NZ_JACIDX010000015.1"/>
</dbReference>